<dbReference type="Pfam" id="PF11938">
    <property type="entry name" value="DUF3456"/>
    <property type="match status" value="1"/>
</dbReference>
<dbReference type="Gene3D" id="1.10.225.10">
    <property type="entry name" value="Saposin-like"/>
    <property type="match status" value="1"/>
</dbReference>
<feature type="region of interest" description="Disordered" evidence="2">
    <location>
        <begin position="438"/>
        <end position="463"/>
    </location>
</feature>
<dbReference type="PANTHER" id="PTHR13341">
    <property type="entry name" value="MIR-INTERACTING SAPOSIN-LIKE PROTEIN"/>
    <property type="match status" value="1"/>
</dbReference>
<evidence type="ECO:0000259" key="4">
    <source>
        <dbReference type="Pfam" id="PF04155"/>
    </source>
</evidence>
<feature type="region of interest" description="Disordered" evidence="2">
    <location>
        <begin position="231"/>
        <end position="262"/>
    </location>
</feature>
<dbReference type="PANTHER" id="PTHR13341:SF2">
    <property type="entry name" value="PROTEIN SEELE"/>
    <property type="match status" value="1"/>
</dbReference>
<dbReference type="Proteomes" id="UP000887540">
    <property type="component" value="Unplaced"/>
</dbReference>
<sequence>MNIFINYTTWIYILFLSFLTIEVLTQNFEYTLEPWDINSIEILREKRDISDNFRIKIVQRNQDGQVGLNHQHTNNSFVASARGCPTQNFDQCSKNCECNVGGGAGAKPEATIPYGRHASQVPDGCGGCKRNYPLPECYTNDSGYMCCNKALENAMHKAYDEMKQTRCNKWNNNNIQSLSNAVQKKAQGCCGGQKFEVITGLNDFAAKIQFHGNNVCKIKRDCRVILVFATPQPPPPPPPPQPQPQYVVAPPPQPQYATAPQQSQYATAEQYNVFTFFVIPTSAAAATVSTPECGACVMIITEMESSIVGSDPKRKITVGSFRVDGKGDQKGLNEIPYARSETHINELIDEICEKSKKYVQAVHPETGKTIYAHEDNVLHYRRIHSPTITSKLQSACNDIVDEHEEDIVKFLTTPKEDPVKEFCHVKLGLCTAVDVKPYPIEKEDENDGNTPPENPPDLENDEL</sequence>
<dbReference type="InterPro" id="IPR042415">
    <property type="entry name" value="CNPY"/>
</dbReference>
<dbReference type="InterPro" id="IPR021852">
    <property type="entry name" value="DUF3456"/>
</dbReference>
<evidence type="ECO:0000313" key="6">
    <source>
        <dbReference type="Proteomes" id="UP000887540"/>
    </source>
</evidence>
<evidence type="ECO:0000256" key="3">
    <source>
        <dbReference type="SAM" id="SignalP"/>
    </source>
</evidence>
<reference evidence="7" key="1">
    <citation type="submission" date="2022-11" db="UniProtKB">
        <authorList>
            <consortium name="WormBaseParasite"/>
        </authorList>
    </citation>
    <scope>IDENTIFICATION</scope>
</reference>
<keyword evidence="6" id="KW-1185">Reference proteome</keyword>
<dbReference type="AlphaFoldDB" id="A0A914CKC7"/>
<organism evidence="6 7">
    <name type="scientific">Acrobeloides nanus</name>
    <dbReference type="NCBI Taxonomy" id="290746"/>
    <lineage>
        <taxon>Eukaryota</taxon>
        <taxon>Metazoa</taxon>
        <taxon>Ecdysozoa</taxon>
        <taxon>Nematoda</taxon>
        <taxon>Chromadorea</taxon>
        <taxon>Rhabditida</taxon>
        <taxon>Tylenchina</taxon>
        <taxon>Cephalobomorpha</taxon>
        <taxon>Cephaloboidea</taxon>
        <taxon>Cephalobidae</taxon>
        <taxon>Acrobeloides</taxon>
    </lineage>
</organism>
<feature type="compositionally biased region" description="Pro residues" evidence="2">
    <location>
        <begin position="231"/>
        <end position="254"/>
    </location>
</feature>
<feature type="domain" description="Ground-like" evidence="4">
    <location>
        <begin position="143"/>
        <end position="228"/>
    </location>
</feature>
<dbReference type="WBParaSite" id="ACRNAN_scaffold1130.g28018.t1">
    <property type="protein sequence ID" value="ACRNAN_scaffold1130.g28018.t1"/>
    <property type="gene ID" value="ACRNAN_scaffold1130.g28018"/>
</dbReference>
<comment type="similarity">
    <text evidence="1">Belongs to the canopy family.</text>
</comment>
<feature type="chain" id="PRO_5036834561" evidence="3">
    <location>
        <begin position="26"/>
        <end position="463"/>
    </location>
</feature>
<dbReference type="Pfam" id="PF04155">
    <property type="entry name" value="Ground-like"/>
    <property type="match status" value="1"/>
</dbReference>
<feature type="signal peptide" evidence="3">
    <location>
        <begin position="1"/>
        <end position="25"/>
    </location>
</feature>
<dbReference type="GO" id="GO:0005783">
    <property type="term" value="C:endoplasmic reticulum"/>
    <property type="evidence" value="ECO:0007669"/>
    <property type="project" value="TreeGrafter"/>
</dbReference>
<name>A0A914CKC7_9BILA</name>
<evidence type="ECO:0000256" key="2">
    <source>
        <dbReference type="SAM" id="MobiDB-lite"/>
    </source>
</evidence>
<evidence type="ECO:0000313" key="7">
    <source>
        <dbReference type="WBParaSite" id="ACRNAN_scaffold1130.g28018.t1"/>
    </source>
</evidence>
<proteinExistence type="inferred from homology"/>
<keyword evidence="3" id="KW-0732">Signal</keyword>
<protein>
    <submittedName>
        <fullName evidence="7">Uncharacterized protein</fullName>
    </submittedName>
</protein>
<feature type="domain" description="DUF3456" evidence="5">
    <location>
        <begin position="292"/>
        <end position="426"/>
    </location>
</feature>
<accession>A0A914CKC7</accession>
<evidence type="ECO:0000256" key="1">
    <source>
        <dbReference type="ARBA" id="ARBA00007285"/>
    </source>
</evidence>
<evidence type="ECO:0000259" key="5">
    <source>
        <dbReference type="Pfam" id="PF11938"/>
    </source>
</evidence>
<dbReference type="InterPro" id="IPR007284">
    <property type="entry name" value="Ground-like_dom"/>
</dbReference>